<evidence type="ECO:0000259" key="6">
    <source>
        <dbReference type="Pfam" id="PF02317"/>
    </source>
</evidence>
<dbReference type="AlphaFoldDB" id="A0A0M2P4H5"/>
<protein>
    <recommendedName>
        <fullName evidence="2">6-phosphogluconate dehydrogenase, decarboxylating</fullName>
        <ecNumber evidence="1">1.1.1.44</ecNumber>
    </recommendedName>
</protein>
<dbReference type="Pfam" id="PF01210">
    <property type="entry name" value="NAD_Gly3P_dh_N"/>
    <property type="match status" value="1"/>
</dbReference>
<evidence type="ECO:0000256" key="4">
    <source>
        <dbReference type="ARBA" id="ARBA00048640"/>
    </source>
</evidence>
<evidence type="ECO:0000256" key="1">
    <source>
        <dbReference type="ARBA" id="ARBA00013011"/>
    </source>
</evidence>
<gene>
    <name evidence="7" type="ORF">UF66_1748</name>
</gene>
<dbReference type="InterPro" id="IPR013328">
    <property type="entry name" value="6PGD_dom2"/>
</dbReference>
<feature type="domain" description="Glycerol-3-phosphate dehydrogenase NAD-dependent N-terminal" evidence="5">
    <location>
        <begin position="2"/>
        <end position="103"/>
    </location>
</feature>
<dbReference type="Pfam" id="PF02317">
    <property type="entry name" value="Octopine_DH"/>
    <property type="match status" value="1"/>
</dbReference>
<dbReference type="PATRIC" id="fig|74704.6.peg.1792"/>
<dbReference type="Gene3D" id="1.10.1040.10">
    <property type="entry name" value="N-(1-d-carboxylethyl)-l-norvaline Dehydrogenase, domain 2"/>
    <property type="match status" value="1"/>
</dbReference>
<feature type="domain" description="Opine dehydrogenase" evidence="6">
    <location>
        <begin position="187"/>
        <end position="333"/>
    </location>
</feature>
<dbReference type="GO" id="GO:0046168">
    <property type="term" value="P:glycerol-3-phosphate catabolic process"/>
    <property type="evidence" value="ECO:0007669"/>
    <property type="project" value="InterPro"/>
</dbReference>
<dbReference type="GO" id="GO:0051287">
    <property type="term" value="F:NAD binding"/>
    <property type="evidence" value="ECO:0007669"/>
    <property type="project" value="InterPro"/>
</dbReference>
<dbReference type="InterPro" id="IPR051729">
    <property type="entry name" value="Opine/Lysopine_DH"/>
</dbReference>
<dbReference type="EC" id="1.1.1.44" evidence="1"/>
<dbReference type="InterPro" id="IPR011128">
    <property type="entry name" value="G3P_DH_NAD-dep_N"/>
</dbReference>
<dbReference type="GeneID" id="58096819"/>
<evidence type="ECO:0000259" key="5">
    <source>
        <dbReference type="Pfam" id="PF01210"/>
    </source>
</evidence>
<comment type="catalytic activity">
    <reaction evidence="4">
        <text>6-phospho-D-gluconate + NADP(+) = D-ribulose 5-phosphate + CO2 + NADPH</text>
        <dbReference type="Rhea" id="RHEA:10116"/>
        <dbReference type="ChEBI" id="CHEBI:16526"/>
        <dbReference type="ChEBI" id="CHEBI:57783"/>
        <dbReference type="ChEBI" id="CHEBI:58121"/>
        <dbReference type="ChEBI" id="CHEBI:58349"/>
        <dbReference type="ChEBI" id="CHEBI:58759"/>
        <dbReference type="EC" id="1.1.1.44"/>
    </reaction>
</comment>
<dbReference type="PANTHER" id="PTHR38015:SF1">
    <property type="entry name" value="OPINE DEHYDROGENASE DOMAIN-CONTAINING PROTEIN"/>
    <property type="match status" value="1"/>
</dbReference>
<evidence type="ECO:0000256" key="2">
    <source>
        <dbReference type="ARBA" id="ARBA00018193"/>
    </source>
</evidence>
<dbReference type="SUPFAM" id="SSF48179">
    <property type="entry name" value="6-phosphogluconate dehydrogenase C-terminal domain-like"/>
    <property type="match status" value="1"/>
</dbReference>
<dbReference type="InterPro" id="IPR036291">
    <property type="entry name" value="NAD(P)-bd_dom_sf"/>
</dbReference>
<evidence type="ECO:0000256" key="3">
    <source>
        <dbReference type="ARBA" id="ARBA00023002"/>
    </source>
</evidence>
<reference evidence="7 8" key="1">
    <citation type="submission" date="2015-03" db="EMBL/GenBank/DDBJ databases">
        <title>Genome Assembly of Staphylococcus cohnii subsp. cohnii strain G22B2.</title>
        <authorList>
            <person name="Nair G."/>
            <person name="Kaur G."/>
            <person name="Khatri I."/>
            <person name="Singh N.K."/>
            <person name="Sathyabama S."/>
            <person name="Maurya S.K."/>
            <person name="Subramanian S."/>
            <person name="Agrewala J.N."/>
            <person name="Mayilraj S."/>
        </authorList>
    </citation>
    <scope>NUCLEOTIDE SEQUENCE [LARGE SCALE GENOMIC DNA]</scope>
    <source>
        <strain evidence="7 8">G22B2</strain>
    </source>
</reference>
<dbReference type="PANTHER" id="PTHR38015">
    <property type="entry name" value="BLR6086 PROTEIN"/>
    <property type="match status" value="1"/>
</dbReference>
<comment type="caution">
    <text evidence="7">The sequence shown here is derived from an EMBL/GenBank/DDBJ whole genome shotgun (WGS) entry which is preliminary data.</text>
</comment>
<organism evidence="7 8">
    <name type="scientific">Staphylococcus cohnii subsp. cohnii</name>
    <dbReference type="NCBI Taxonomy" id="74704"/>
    <lineage>
        <taxon>Bacteria</taxon>
        <taxon>Bacillati</taxon>
        <taxon>Bacillota</taxon>
        <taxon>Bacilli</taxon>
        <taxon>Bacillales</taxon>
        <taxon>Staphylococcaceae</taxon>
        <taxon>Staphylococcus</taxon>
        <taxon>Staphylococcus cohnii species complex</taxon>
    </lineage>
</organism>
<name>A0A0M2P4H5_STACC</name>
<dbReference type="InterPro" id="IPR003421">
    <property type="entry name" value="Opine_DH"/>
</dbReference>
<accession>A0A0M2P4H5</accession>
<dbReference type="Proteomes" id="UP000034455">
    <property type="component" value="Unassembled WGS sequence"/>
</dbReference>
<keyword evidence="3" id="KW-0560">Oxidoreductase</keyword>
<proteinExistence type="predicted"/>
<dbReference type="SUPFAM" id="SSF51735">
    <property type="entry name" value="NAD(P)-binding Rossmann-fold domains"/>
    <property type="match status" value="1"/>
</dbReference>
<dbReference type="EMBL" id="LAKJ01000003">
    <property type="protein sequence ID" value="KKI65105.1"/>
    <property type="molecule type" value="Genomic_DNA"/>
</dbReference>
<evidence type="ECO:0000313" key="8">
    <source>
        <dbReference type="Proteomes" id="UP000034455"/>
    </source>
</evidence>
<sequence length="356" mass="40275">MKIAIVGSGNGAVTAALDMVSKGHEVKLYCRNQSIDKFDKAIEQGGFTFNNEGEETFVKFTDISDDMEYVLEGAEVIQVVIPSSFIEHYAHTMAPFIKAHQLIFFNIAAAMGSIRFMNVLEDMHIDVMPKFAEVNTLTYGTRVDFEAARVDLSLNVRKVHFSTYDKEELSDSFDTIEKLYPYIVKEESLWKTNLENGNPEVHPGPTLLNVGRIDYADTFALYEEGITKHTVRLLHAVELERLTLGRKLGFELSSAKEARIERGYLERQDEDEPLNRLFNTSPVFSQIKGPNHVKNRYLTEDIAHGLVLWSSLGREIDVPTPNIDAIIIIASTILERDFFEEGLTIDELGKDKLGLY</sequence>
<dbReference type="RefSeq" id="WP_019468320.1">
    <property type="nucleotide sequence ID" value="NZ_BKAS01000009.1"/>
</dbReference>
<dbReference type="InterPro" id="IPR008927">
    <property type="entry name" value="6-PGluconate_DH-like_C_sf"/>
</dbReference>
<evidence type="ECO:0000313" key="7">
    <source>
        <dbReference type="EMBL" id="KKI65105.1"/>
    </source>
</evidence>
<dbReference type="GO" id="GO:0004616">
    <property type="term" value="F:phosphogluconate dehydrogenase (decarboxylating) activity"/>
    <property type="evidence" value="ECO:0007669"/>
    <property type="project" value="UniProtKB-EC"/>
</dbReference>
<dbReference type="Gene3D" id="3.40.50.720">
    <property type="entry name" value="NAD(P)-binding Rossmann-like Domain"/>
    <property type="match status" value="1"/>
</dbReference>